<sequence length="242" mass="24529">MRSFNYLFFIGTVVAGSYLAIIQDNNGENNCRVWSQNNHGCTGYSATFAKLKGKDCSGFIGAGSDDKSVKVDICGTENGEQVAWVTVNKDGTVSFLNRQGDTSSCMLENGLKVPSGCSIGNTGSSQTTTPISTGSQSSFSTAIGTSTSETARADQSPTPIFTSTPTDSPSLASTSAGKSATETPLAGQSATAIFTSTPTDSPSLASTSAGKSATGTPLADQSATAIFTSTPTDSPSLASTSA</sequence>
<reference evidence="3" key="1">
    <citation type="submission" date="2022-12" db="EMBL/GenBank/DDBJ databases">
        <authorList>
            <person name="Petersen C."/>
        </authorList>
    </citation>
    <scope>NUCLEOTIDE SEQUENCE</scope>
    <source>
        <strain evidence="3">IBT 17660</strain>
    </source>
</reference>
<comment type="caution">
    <text evidence="3">The sequence shown here is derived from an EMBL/GenBank/DDBJ whole genome shotgun (WGS) entry which is preliminary data.</text>
</comment>
<feature type="signal peptide" evidence="2">
    <location>
        <begin position="1"/>
        <end position="15"/>
    </location>
</feature>
<evidence type="ECO:0000256" key="2">
    <source>
        <dbReference type="SAM" id="SignalP"/>
    </source>
</evidence>
<dbReference type="EMBL" id="JAPWDO010000002">
    <property type="protein sequence ID" value="KAJ5483155.1"/>
    <property type="molecule type" value="Genomic_DNA"/>
</dbReference>
<dbReference type="OrthoDB" id="4288742at2759"/>
<evidence type="ECO:0000313" key="4">
    <source>
        <dbReference type="Proteomes" id="UP001147760"/>
    </source>
</evidence>
<keyword evidence="4" id="KW-1185">Reference proteome</keyword>
<reference evidence="3" key="2">
    <citation type="journal article" date="2023" name="IMA Fungus">
        <title>Comparative genomic study of the Penicillium genus elucidates a diverse pangenome and 15 lateral gene transfer events.</title>
        <authorList>
            <person name="Petersen C."/>
            <person name="Sorensen T."/>
            <person name="Nielsen M.R."/>
            <person name="Sondergaard T.E."/>
            <person name="Sorensen J.L."/>
            <person name="Fitzpatrick D.A."/>
            <person name="Frisvad J.C."/>
            <person name="Nielsen K.L."/>
        </authorList>
    </citation>
    <scope>NUCLEOTIDE SEQUENCE</scope>
    <source>
        <strain evidence="3">IBT 17660</strain>
    </source>
</reference>
<feature type="compositionally biased region" description="Polar residues" evidence="1">
    <location>
        <begin position="118"/>
        <end position="242"/>
    </location>
</feature>
<dbReference type="Proteomes" id="UP001147760">
    <property type="component" value="Unassembled WGS sequence"/>
</dbReference>
<name>A0A9W9X3X0_9EURO</name>
<accession>A0A9W9X3X0</accession>
<proteinExistence type="predicted"/>
<protein>
    <submittedName>
        <fullName evidence="3">Uncharacterized protein</fullName>
    </submittedName>
</protein>
<feature type="region of interest" description="Disordered" evidence="1">
    <location>
        <begin position="117"/>
        <end position="242"/>
    </location>
</feature>
<keyword evidence="2" id="KW-0732">Signal</keyword>
<evidence type="ECO:0000256" key="1">
    <source>
        <dbReference type="SAM" id="MobiDB-lite"/>
    </source>
</evidence>
<feature type="non-terminal residue" evidence="3">
    <location>
        <position position="1"/>
    </location>
</feature>
<feature type="chain" id="PRO_5040927023" evidence="2">
    <location>
        <begin position="16"/>
        <end position="242"/>
    </location>
</feature>
<gene>
    <name evidence="3" type="ORF">N7530_002401</name>
</gene>
<dbReference type="AlphaFoldDB" id="A0A9W9X3X0"/>
<organism evidence="3 4">
    <name type="scientific">Penicillium desertorum</name>
    <dbReference type="NCBI Taxonomy" id="1303715"/>
    <lineage>
        <taxon>Eukaryota</taxon>
        <taxon>Fungi</taxon>
        <taxon>Dikarya</taxon>
        <taxon>Ascomycota</taxon>
        <taxon>Pezizomycotina</taxon>
        <taxon>Eurotiomycetes</taxon>
        <taxon>Eurotiomycetidae</taxon>
        <taxon>Eurotiales</taxon>
        <taxon>Aspergillaceae</taxon>
        <taxon>Penicillium</taxon>
    </lineage>
</organism>
<evidence type="ECO:0000313" key="3">
    <source>
        <dbReference type="EMBL" id="KAJ5483155.1"/>
    </source>
</evidence>